<dbReference type="PATRIC" id="fig|1310613.3.peg.3864"/>
<evidence type="ECO:0000313" key="2">
    <source>
        <dbReference type="Proteomes" id="UP000020595"/>
    </source>
</evidence>
<dbReference type="InterPro" id="IPR050275">
    <property type="entry name" value="PGM_Phosphatase"/>
</dbReference>
<dbReference type="EMBL" id="JEWH01000092">
    <property type="protein sequence ID" value="EXB03469.1"/>
    <property type="molecule type" value="Genomic_DNA"/>
</dbReference>
<evidence type="ECO:0000313" key="1">
    <source>
        <dbReference type="EMBL" id="EXB03469.1"/>
    </source>
</evidence>
<dbReference type="SUPFAM" id="SSF53254">
    <property type="entry name" value="Phosphoglycerate mutase-like"/>
    <property type="match status" value="1"/>
</dbReference>
<organism evidence="1 2">
    <name type="scientific">Acinetobacter baumannii (strain 1295743)</name>
    <dbReference type="NCBI Taxonomy" id="1310613"/>
    <lineage>
        <taxon>Bacteria</taxon>
        <taxon>Pseudomonadati</taxon>
        <taxon>Pseudomonadota</taxon>
        <taxon>Gammaproteobacteria</taxon>
        <taxon>Moraxellales</taxon>
        <taxon>Moraxellaceae</taxon>
        <taxon>Acinetobacter</taxon>
        <taxon>Acinetobacter calcoaceticus/baumannii complex</taxon>
    </lineage>
</organism>
<proteinExistence type="predicted"/>
<reference evidence="1 2" key="1">
    <citation type="submission" date="2014-02" db="EMBL/GenBank/DDBJ databases">
        <title>Comparative genomics and transcriptomics to identify genetic mechanisms underlying the emergence of carbapenem resistant Acinetobacter baumannii (CRAb).</title>
        <authorList>
            <person name="Harris A.D."/>
            <person name="Johnson K.J."/>
            <person name="George J."/>
            <person name="Shefchek K."/>
            <person name="Daugherty S.C."/>
            <person name="Parankush S."/>
            <person name="Sadzewicz L."/>
            <person name="Tallon L."/>
            <person name="Sengamalay N."/>
            <person name="Hazen T.H."/>
            <person name="Rasko D.A."/>
        </authorList>
    </citation>
    <scope>NUCLEOTIDE SEQUENCE [LARGE SCALE GENOMIC DNA]</scope>
    <source>
        <strain evidence="1 2">1295743</strain>
    </source>
</reference>
<dbReference type="Proteomes" id="UP000020595">
    <property type="component" value="Unassembled WGS sequence"/>
</dbReference>
<dbReference type="GO" id="GO:0016791">
    <property type="term" value="F:phosphatase activity"/>
    <property type="evidence" value="ECO:0007669"/>
    <property type="project" value="TreeGrafter"/>
</dbReference>
<gene>
    <name evidence="1" type="ORF">J512_4043</name>
</gene>
<name>A0A009IFR2_ACIB9</name>
<dbReference type="SMART" id="SM00855">
    <property type="entry name" value="PGAM"/>
    <property type="match status" value="1"/>
</dbReference>
<accession>A0A009IFR2</accession>
<dbReference type="Pfam" id="PF00300">
    <property type="entry name" value="His_Phos_1"/>
    <property type="match status" value="1"/>
</dbReference>
<dbReference type="Gene3D" id="3.40.50.1240">
    <property type="entry name" value="Phosphoglycerate mutase-like"/>
    <property type="match status" value="1"/>
</dbReference>
<dbReference type="PANTHER" id="PTHR48100">
    <property type="entry name" value="BROAD-SPECIFICITY PHOSPHATASE YOR283W-RELATED"/>
    <property type="match status" value="1"/>
</dbReference>
<dbReference type="InterPro" id="IPR029033">
    <property type="entry name" value="His_PPase_superfam"/>
</dbReference>
<sequence length="193" mass="22786">MSIFLIRHAESEANINGKTLSHASIALSENVHKQAQALCLKLPEIDHVIVSQYLRTHQTAAPLLEKYDLSFEVDEHLHEFSYLSERKCSNTNMDDRKAWVNAYWEKMDYQHKDADDAESFQDLYLRVQAFHEKLKALNENYVQKNLAVFSHGQFLQLLMMLIQQPQPLSKDLMQQFRYNLVYQPIRNTQFFTY</sequence>
<dbReference type="PANTHER" id="PTHR48100:SF59">
    <property type="entry name" value="ADENOSYLCOBALAMIN_ALPHA-RIBAZOLE PHOSPHATASE"/>
    <property type="match status" value="1"/>
</dbReference>
<protein>
    <submittedName>
        <fullName evidence="1">Histidine phosphatase super family protein</fullName>
    </submittedName>
</protein>
<dbReference type="AlphaFoldDB" id="A0A009IFR2"/>
<comment type="caution">
    <text evidence="1">The sequence shown here is derived from an EMBL/GenBank/DDBJ whole genome shotgun (WGS) entry which is preliminary data.</text>
</comment>
<dbReference type="GO" id="GO:0005737">
    <property type="term" value="C:cytoplasm"/>
    <property type="evidence" value="ECO:0007669"/>
    <property type="project" value="TreeGrafter"/>
</dbReference>
<dbReference type="CDD" id="cd07067">
    <property type="entry name" value="HP_PGM_like"/>
    <property type="match status" value="1"/>
</dbReference>
<dbReference type="InterPro" id="IPR013078">
    <property type="entry name" value="His_Pase_superF_clade-1"/>
</dbReference>
<dbReference type="RefSeq" id="WP_032051866.1">
    <property type="nucleotide sequence ID" value="NZ_JEWH01000092.1"/>
</dbReference>